<dbReference type="EMBL" id="QBIY01012599">
    <property type="protein sequence ID" value="RXN22238.1"/>
    <property type="molecule type" value="Genomic_DNA"/>
</dbReference>
<accession>A0A498MLG8</accession>
<gene>
    <name evidence="1" type="ORF">ROHU_006838</name>
</gene>
<name>A0A498MLG8_LABRO</name>
<organism evidence="1 2">
    <name type="scientific">Labeo rohita</name>
    <name type="common">Indian major carp</name>
    <name type="synonym">Cyprinus rohita</name>
    <dbReference type="NCBI Taxonomy" id="84645"/>
    <lineage>
        <taxon>Eukaryota</taxon>
        <taxon>Metazoa</taxon>
        <taxon>Chordata</taxon>
        <taxon>Craniata</taxon>
        <taxon>Vertebrata</taxon>
        <taxon>Euteleostomi</taxon>
        <taxon>Actinopterygii</taxon>
        <taxon>Neopterygii</taxon>
        <taxon>Teleostei</taxon>
        <taxon>Ostariophysi</taxon>
        <taxon>Cypriniformes</taxon>
        <taxon>Cyprinidae</taxon>
        <taxon>Labeoninae</taxon>
        <taxon>Labeonini</taxon>
        <taxon>Labeo</taxon>
    </lineage>
</organism>
<reference evidence="1 2" key="1">
    <citation type="submission" date="2018-03" db="EMBL/GenBank/DDBJ databases">
        <title>Draft genome sequence of Rohu Carp (Labeo rohita).</title>
        <authorList>
            <person name="Das P."/>
            <person name="Kushwaha B."/>
            <person name="Joshi C.G."/>
            <person name="Kumar D."/>
            <person name="Nagpure N.S."/>
            <person name="Sahoo L."/>
            <person name="Das S.P."/>
            <person name="Bit A."/>
            <person name="Patnaik S."/>
            <person name="Meher P.K."/>
            <person name="Jayasankar P."/>
            <person name="Koringa P.G."/>
            <person name="Patel N.V."/>
            <person name="Hinsu A.T."/>
            <person name="Kumar R."/>
            <person name="Pandey M."/>
            <person name="Agarwal S."/>
            <person name="Srivastava S."/>
            <person name="Singh M."/>
            <person name="Iquebal M.A."/>
            <person name="Jaiswal S."/>
            <person name="Angadi U.B."/>
            <person name="Kumar N."/>
            <person name="Raza M."/>
            <person name="Shah T.M."/>
            <person name="Rai A."/>
            <person name="Jena J.K."/>
        </authorList>
    </citation>
    <scope>NUCLEOTIDE SEQUENCE [LARGE SCALE GENOMIC DNA]</scope>
    <source>
        <strain evidence="1">DASCIFA01</strain>
        <tissue evidence="1">Testis</tissue>
    </source>
</reference>
<evidence type="ECO:0000313" key="1">
    <source>
        <dbReference type="EMBL" id="RXN22238.1"/>
    </source>
</evidence>
<proteinExistence type="predicted"/>
<protein>
    <submittedName>
        <fullName evidence="1">Uncharacterized protein</fullName>
    </submittedName>
</protein>
<comment type="caution">
    <text evidence="1">The sequence shown here is derived from an EMBL/GenBank/DDBJ whole genome shotgun (WGS) entry which is preliminary data.</text>
</comment>
<dbReference type="AlphaFoldDB" id="A0A498MLG8"/>
<evidence type="ECO:0000313" key="2">
    <source>
        <dbReference type="Proteomes" id="UP000290572"/>
    </source>
</evidence>
<keyword evidence="2" id="KW-1185">Reference proteome</keyword>
<dbReference type="Proteomes" id="UP000290572">
    <property type="component" value="Unassembled WGS sequence"/>
</dbReference>
<sequence length="295" mass="32063">MPQQCPLQHKLSLYFHTAAVVSLQQEPFLYFHTAAAVSTPAQAFSVFPHCRSSVAPAQAFSVFPHCRSSVAPAGAFSLLPHCRSSVYSSTSVLRISTLPQQCPLPQEPLLYFHIAAAVSTGHKLSPYFHTAAAVSAPTGAFSVFPPCRSSICSRRSLFCISTLPQQCPLPQEPLLYFHTAAVVSLQQEPFLYFHTATAVSTPAQAFSVFLHCRSSVRSHRSLFSTSTLPQQCLQGTSFLSISTLPQQYLLPQKPLLYFHTAAAVSAPAGASSVFPHCRSSICSRRSLFCISTLPQ</sequence>
<dbReference type="STRING" id="84645.A0A498MLG8"/>